<dbReference type="EMBL" id="BOOA01000067">
    <property type="protein sequence ID" value="GIH27938.1"/>
    <property type="molecule type" value="Genomic_DNA"/>
</dbReference>
<sequence>MAASPGDLPDIVTYLGERYRPWNGHIYLSWEKQPFLRHRQGCLLCCTVRVASRPGAPLRHPADCGNCGPRWRGTRPDLCQTCGKTAHHLAPTNGRPTHKWCFELAVTAQLLTATHPADIFTSPVEEAA</sequence>
<name>A0A919QFQ4_9ACTN</name>
<accession>A0A919QFQ4</accession>
<comment type="caution">
    <text evidence="1">The sequence shown here is derived from an EMBL/GenBank/DDBJ whole genome shotgun (WGS) entry which is preliminary data.</text>
</comment>
<proteinExistence type="predicted"/>
<keyword evidence="2" id="KW-1185">Reference proteome</keyword>
<protein>
    <submittedName>
        <fullName evidence="1">Uncharacterized protein</fullName>
    </submittedName>
</protein>
<organism evidence="1 2">
    <name type="scientific">Acrocarpospora phusangensis</name>
    <dbReference type="NCBI Taxonomy" id="1070424"/>
    <lineage>
        <taxon>Bacteria</taxon>
        <taxon>Bacillati</taxon>
        <taxon>Actinomycetota</taxon>
        <taxon>Actinomycetes</taxon>
        <taxon>Streptosporangiales</taxon>
        <taxon>Streptosporangiaceae</taxon>
        <taxon>Acrocarpospora</taxon>
    </lineage>
</organism>
<evidence type="ECO:0000313" key="2">
    <source>
        <dbReference type="Proteomes" id="UP000640052"/>
    </source>
</evidence>
<gene>
    <name evidence="1" type="ORF">Aph01nite_62480</name>
</gene>
<evidence type="ECO:0000313" key="1">
    <source>
        <dbReference type="EMBL" id="GIH27938.1"/>
    </source>
</evidence>
<dbReference type="Proteomes" id="UP000640052">
    <property type="component" value="Unassembled WGS sequence"/>
</dbReference>
<dbReference type="AlphaFoldDB" id="A0A919QFQ4"/>
<reference evidence="1" key="1">
    <citation type="submission" date="2021-01" db="EMBL/GenBank/DDBJ databases">
        <title>Whole genome shotgun sequence of Acrocarpospora phusangensis NBRC 108782.</title>
        <authorList>
            <person name="Komaki H."/>
            <person name="Tamura T."/>
        </authorList>
    </citation>
    <scope>NUCLEOTIDE SEQUENCE</scope>
    <source>
        <strain evidence="1">NBRC 108782</strain>
    </source>
</reference>
<dbReference type="RefSeq" id="WP_204044581.1">
    <property type="nucleotide sequence ID" value="NZ_BOOA01000067.1"/>
</dbReference>